<dbReference type="Gene3D" id="3.40.50.150">
    <property type="entry name" value="Vaccinia Virus protein VP39"/>
    <property type="match status" value="1"/>
</dbReference>
<comment type="caution">
    <text evidence="4">The sequence shown here is derived from an EMBL/GenBank/DDBJ whole genome shotgun (WGS) entry which is preliminary data.</text>
</comment>
<dbReference type="GO" id="GO:0032259">
    <property type="term" value="P:methylation"/>
    <property type="evidence" value="ECO:0007669"/>
    <property type="project" value="UniProtKB-KW"/>
</dbReference>
<sequence length="259" mass="28265">MASDTVYAHHVWDTDRYQNQHSFVWEYGAALIDLLSPQSGQQILDLGCGTGELTHALAETGAVASGIDSDAAMVAKAQQQYPQLSFAIADARNFVVAQPVDGIFSNAALHWVKPPEQAVQAMANALKPGGKLVVEFGGKGNVQAIVGAVETVRQQKKLCPWYFPSIGEYAHLLESHGLDVTFAALIDRPTPLNDGTQGLANWLKMFGSNLFVGLNEMTIESVIQDVESLLRSQMYDGNQWVADYRRLRLVAVKQSHKPA</sequence>
<keyword evidence="2 4" id="KW-0808">Transferase</keyword>
<keyword evidence="5" id="KW-1185">Reference proteome</keyword>
<evidence type="ECO:0000313" key="4">
    <source>
        <dbReference type="EMBL" id="NEZ58266.1"/>
    </source>
</evidence>
<proteinExistence type="predicted"/>
<dbReference type="EMBL" id="QXHD01000004">
    <property type="protein sequence ID" value="NEZ58266.1"/>
    <property type="molecule type" value="Genomic_DNA"/>
</dbReference>
<evidence type="ECO:0000259" key="3">
    <source>
        <dbReference type="Pfam" id="PF13649"/>
    </source>
</evidence>
<reference evidence="4 5" key="1">
    <citation type="journal article" date="2020" name="Microb. Ecol.">
        <title>Ecogenomics of the Marine Benthic Filamentous Cyanobacterium Adonisia.</title>
        <authorList>
            <person name="Walter J.M."/>
            <person name="Coutinho F.H."/>
            <person name="Leomil L."/>
            <person name="Hargreaves P.I."/>
            <person name="Campeao M.E."/>
            <person name="Vieira V.V."/>
            <person name="Silva B.S."/>
            <person name="Fistarol G.O."/>
            <person name="Salomon P.S."/>
            <person name="Sawabe T."/>
            <person name="Mino S."/>
            <person name="Hosokawa M."/>
            <person name="Miyashita H."/>
            <person name="Maruyama F."/>
            <person name="van Verk M.C."/>
            <person name="Dutilh B.E."/>
            <person name="Thompson C.C."/>
            <person name="Thompson F.L."/>
        </authorList>
    </citation>
    <scope>NUCLEOTIDE SEQUENCE [LARGE SCALE GENOMIC DNA]</scope>
    <source>
        <strain evidence="4 5">CCMR0081</strain>
    </source>
</reference>
<dbReference type="GO" id="GO:0008168">
    <property type="term" value="F:methyltransferase activity"/>
    <property type="evidence" value="ECO:0007669"/>
    <property type="project" value="UniProtKB-KW"/>
</dbReference>
<evidence type="ECO:0000256" key="1">
    <source>
        <dbReference type="ARBA" id="ARBA00022603"/>
    </source>
</evidence>
<dbReference type="PANTHER" id="PTHR43861:SF1">
    <property type="entry name" value="TRANS-ACONITATE 2-METHYLTRANSFERASE"/>
    <property type="match status" value="1"/>
</dbReference>
<dbReference type="CDD" id="cd02440">
    <property type="entry name" value="AdoMet_MTases"/>
    <property type="match status" value="1"/>
</dbReference>
<organism evidence="4 5">
    <name type="scientific">Adonisia turfae CCMR0081</name>
    <dbReference type="NCBI Taxonomy" id="2292702"/>
    <lineage>
        <taxon>Bacteria</taxon>
        <taxon>Bacillati</taxon>
        <taxon>Cyanobacteriota</taxon>
        <taxon>Adonisia</taxon>
        <taxon>Adonisia turfae</taxon>
    </lineage>
</organism>
<evidence type="ECO:0000256" key="2">
    <source>
        <dbReference type="ARBA" id="ARBA00022679"/>
    </source>
</evidence>
<dbReference type="Pfam" id="PF13649">
    <property type="entry name" value="Methyltransf_25"/>
    <property type="match status" value="1"/>
</dbReference>
<accession>A0A6M0RQ14</accession>
<dbReference type="InterPro" id="IPR029063">
    <property type="entry name" value="SAM-dependent_MTases_sf"/>
</dbReference>
<dbReference type="InterPro" id="IPR041698">
    <property type="entry name" value="Methyltransf_25"/>
</dbReference>
<evidence type="ECO:0000313" key="5">
    <source>
        <dbReference type="Proteomes" id="UP000481033"/>
    </source>
</evidence>
<gene>
    <name evidence="4" type="ORF">DXZ20_22005</name>
</gene>
<feature type="domain" description="Methyltransferase" evidence="3">
    <location>
        <begin position="43"/>
        <end position="130"/>
    </location>
</feature>
<dbReference type="AlphaFoldDB" id="A0A6M0RQ14"/>
<protein>
    <submittedName>
        <fullName evidence="4">Methyltransferase domain-containing protein</fullName>
    </submittedName>
</protein>
<dbReference type="SUPFAM" id="SSF53335">
    <property type="entry name" value="S-adenosyl-L-methionine-dependent methyltransferases"/>
    <property type="match status" value="1"/>
</dbReference>
<name>A0A6M0RQ14_9CYAN</name>
<dbReference type="PANTHER" id="PTHR43861">
    <property type="entry name" value="TRANS-ACONITATE 2-METHYLTRANSFERASE-RELATED"/>
    <property type="match status" value="1"/>
</dbReference>
<keyword evidence="1 4" id="KW-0489">Methyltransferase</keyword>
<dbReference type="RefSeq" id="WP_163700716.1">
    <property type="nucleotide sequence ID" value="NZ_QXHD01000004.1"/>
</dbReference>
<dbReference type="Proteomes" id="UP000481033">
    <property type="component" value="Unassembled WGS sequence"/>
</dbReference>